<reference evidence="8" key="1">
    <citation type="journal article" date="2005" name="Nature">
        <title>Sequencing of Aspergillus nidulans and comparative analysis with A. fumigatus and A. oryzae.</title>
        <authorList>
            <person name="Galagan J.E."/>
            <person name="Calvo S.E."/>
            <person name="Cuomo C."/>
            <person name="Ma L.J."/>
            <person name="Wortman J.R."/>
            <person name="Batzoglou S."/>
            <person name="Lee S.I."/>
            <person name="Basturkmen M."/>
            <person name="Spevak C.C."/>
            <person name="Clutterbuck J."/>
            <person name="Kapitonov V."/>
            <person name="Jurka J."/>
            <person name="Scazzocchio C."/>
            <person name="Farman M."/>
            <person name="Butler J."/>
            <person name="Purcell S."/>
            <person name="Harris S."/>
            <person name="Braus G.H."/>
            <person name="Draht O."/>
            <person name="Busch S."/>
            <person name="D'Enfert C."/>
            <person name="Bouchier C."/>
            <person name="Goldman G.H."/>
            <person name="Bell-Pedersen D."/>
            <person name="Griffiths-Jones S."/>
            <person name="Doonan J.H."/>
            <person name="Yu J."/>
            <person name="Vienken K."/>
            <person name="Pain A."/>
            <person name="Freitag M."/>
            <person name="Selker E.U."/>
            <person name="Archer D.B."/>
            <person name="Penalva M.A."/>
            <person name="Oakley B.R."/>
            <person name="Momany M."/>
            <person name="Tanaka T."/>
            <person name="Kumagai T."/>
            <person name="Asai K."/>
            <person name="Machida M."/>
            <person name="Nierman W.C."/>
            <person name="Denning D.W."/>
            <person name="Caddick M."/>
            <person name="Hynes M."/>
            <person name="Paoletti M."/>
            <person name="Fischer R."/>
            <person name="Miller B."/>
            <person name="Dyer P."/>
            <person name="Sachs M.S."/>
            <person name="Osmani S.A."/>
            <person name="Birren B.W."/>
        </authorList>
    </citation>
    <scope>NUCLEOTIDE SEQUENCE [LARGE SCALE GENOMIC DNA]</scope>
    <source>
        <strain evidence="8">FGSC A4 / ATCC 38163 / CBS 112.46 / NRRL 194 / M139</strain>
    </source>
</reference>
<keyword evidence="8" id="KW-1185">Reference proteome</keyword>
<sequence length="476" mass="51581">MDIPTECTVLVVGGGPGGSYAASVLAREGISTILLEADTFPRTELHSATTASLRHAQLNRPDTNFLAFGGHAWNVIRSESDQLLFEHAKTCGARVYDQTKVESIEFQNPFGLNGPRGSGFTSNQATNLGRPVSAAWSRKDKTTGTIRFKYLIDASGRAGLISTKYMKNRKFNKGLKNLAIWGYFENAGSYGEGTPAVGGPFFPRLEDGSGWAWFIPLHNGTTSVGIVMEQSSFTTKKKAMTNPSTRGFLIEHIKYAPGISDLLSKATLVSEVKSATDWSYSASTYAAPYIRIVGDAGCFIDPLFSSGVHLALTGALSAAASICAVLRGDCDEDIAAGWHSQKIRETYTRFLLVVTSAYAQIRGQERPVLNEYDEKTFDRAFSFFRPIIQGTVEVGGTRLTREEVAQSVGFCMQVIRKVNGAIDGETPDVEDQYGEQTCDRIKKAELKAGLDKFSADAVLGMTVNLQRGALGLVKVG</sequence>
<dbReference type="OrthoDB" id="3340390at2759"/>
<dbReference type="Proteomes" id="UP000000560">
    <property type="component" value="Chromosome VII"/>
</dbReference>
<dbReference type="RefSeq" id="XP_659227.1">
    <property type="nucleotide sequence ID" value="XM_654135.1"/>
</dbReference>
<proteinExistence type="inferred from homology"/>
<gene>
    <name evidence="7" type="ORF">ANIA_01623</name>
</gene>
<dbReference type="KEGG" id="ani:ANIA_01623"/>
<dbReference type="GO" id="GO:0071949">
    <property type="term" value="F:FAD binding"/>
    <property type="evidence" value="ECO:0007669"/>
    <property type="project" value="InterPro"/>
</dbReference>
<name>Q5BCV7_EMENI</name>
<accession>Q5BCV7</accession>
<keyword evidence="5" id="KW-0503">Monooxygenase</keyword>
<evidence type="ECO:0000256" key="4">
    <source>
        <dbReference type="ARBA" id="ARBA00023002"/>
    </source>
</evidence>
<dbReference type="GO" id="GO:0004497">
    <property type="term" value="F:monooxygenase activity"/>
    <property type="evidence" value="ECO:0007669"/>
    <property type="project" value="UniProtKB-KW"/>
</dbReference>
<keyword evidence="4" id="KW-0560">Oxidoreductase</keyword>
<evidence type="ECO:0000256" key="1">
    <source>
        <dbReference type="ARBA" id="ARBA00005706"/>
    </source>
</evidence>
<dbReference type="InterPro" id="IPR006905">
    <property type="entry name" value="Flavin_halogenase"/>
</dbReference>
<dbReference type="PANTHER" id="PTHR43747:SF5">
    <property type="entry name" value="FAD-BINDING DOMAIN-CONTAINING PROTEIN"/>
    <property type="match status" value="1"/>
</dbReference>
<dbReference type="InParanoid" id="Q5BCV7"/>
<dbReference type="GeneID" id="2874915"/>
<dbReference type="Pfam" id="PF01494">
    <property type="entry name" value="FAD_binding_3"/>
    <property type="match status" value="1"/>
</dbReference>
<keyword evidence="2" id="KW-0285">Flavoprotein</keyword>
<dbReference type="InterPro" id="IPR002938">
    <property type="entry name" value="FAD-bd"/>
</dbReference>
<keyword evidence="3" id="KW-0274">FAD</keyword>
<dbReference type="PRINTS" id="PR00420">
    <property type="entry name" value="RNGMNOXGNASE"/>
</dbReference>
<dbReference type="InterPro" id="IPR050816">
    <property type="entry name" value="Flavin-dep_Halogenase_NPB"/>
</dbReference>
<dbReference type="Pfam" id="PF04820">
    <property type="entry name" value="Trp_halogenase"/>
    <property type="match status" value="1"/>
</dbReference>
<dbReference type="eggNOG" id="ENOG502QW6Y">
    <property type="taxonomic scope" value="Eukaryota"/>
</dbReference>
<dbReference type="PANTHER" id="PTHR43747">
    <property type="entry name" value="FAD-BINDING PROTEIN"/>
    <property type="match status" value="1"/>
</dbReference>
<evidence type="ECO:0000256" key="5">
    <source>
        <dbReference type="ARBA" id="ARBA00023033"/>
    </source>
</evidence>
<feature type="domain" description="FAD-binding" evidence="6">
    <location>
        <begin position="6"/>
        <end position="39"/>
    </location>
</feature>
<accession>C8VNC0</accession>
<evidence type="ECO:0000259" key="6">
    <source>
        <dbReference type="Pfam" id="PF01494"/>
    </source>
</evidence>
<dbReference type="Gene3D" id="3.50.50.60">
    <property type="entry name" value="FAD/NAD(P)-binding domain"/>
    <property type="match status" value="1"/>
</dbReference>
<evidence type="ECO:0000256" key="3">
    <source>
        <dbReference type="ARBA" id="ARBA00022827"/>
    </source>
</evidence>
<dbReference type="AlphaFoldDB" id="Q5BCV7"/>
<reference evidence="8" key="2">
    <citation type="journal article" date="2009" name="Fungal Genet. Biol.">
        <title>The 2008 update of the Aspergillus nidulans genome annotation: a community effort.</title>
        <authorList>
            <person name="Wortman J.R."/>
            <person name="Gilsenan J.M."/>
            <person name="Joardar V."/>
            <person name="Deegan J."/>
            <person name="Clutterbuck J."/>
            <person name="Andersen M.R."/>
            <person name="Archer D."/>
            <person name="Bencina M."/>
            <person name="Braus G."/>
            <person name="Coutinho P."/>
            <person name="von Dohren H."/>
            <person name="Doonan J."/>
            <person name="Driessen A.J."/>
            <person name="Durek P."/>
            <person name="Espeso E."/>
            <person name="Fekete E."/>
            <person name="Flipphi M."/>
            <person name="Estrada C.G."/>
            <person name="Geysens S."/>
            <person name="Goldman G."/>
            <person name="de Groot P.W."/>
            <person name="Hansen K."/>
            <person name="Harris S.D."/>
            <person name="Heinekamp T."/>
            <person name="Helmstaedt K."/>
            <person name="Henrissat B."/>
            <person name="Hofmann G."/>
            <person name="Homan T."/>
            <person name="Horio T."/>
            <person name="Horiuchi H."/>
            <person name="James S."/>
            <person name="Jones M."/>
            <person name="Karaffa L."/>
            <person name="Karanyi Z."/>
            <person name="Kato M."/>
            <person name="Keller N."/>
            <person name="Kelly D.E."/>
            <person name="Kiel J.A."/>
            <person name="Kim J.M."/>
            <person name="van der Klei I.J."/>
            <person name="Klis F.M."/>
            <person name="Kovalchuk A."/>
            <person name="Krasevec N."/>
            <person name="Kubicek C.P."/>
            <person name="Liu B."/>
            <person name="Maccabe A."/>
            <person name="Meyer V."/>
            <person name="Mirabito P."/>
            <person name="Miskei M."/>
            <person name="Mos M."/>
            <person name="Mullins J."/>
            <person name="Nelson D.R."/>
            <person name="Nielsen J."/>
            <person name="Oakley B.R."/>
            <person name="Osmani S.A."/>
            <person name="Pakula T."/>
            <person name="Paszewski A."/>
            <person name="Paulsen I."/>
            <person name="Pilsyk S."/>
            <person name="Pocsi I."/>
            <person name="Punt P.J."/>
            <person name="Ram A.F."/>
            <person name="Ren Q."/>
            <person name="Robellet X."/>
            <person name="Robson G."/>
            <person name="Seiboth B."/>
            <person name="van Solingen P."/>
            <person name="Specht T."/>
            <person name="Sun J."/>
            <person name="Taheri-Talesh N."/>
            <person name="Takeshita N."/>
            <person name="Ussery D."/>
            <person name="vanKuyk P.A."/>
            <person name="Visser H."/>
            <person name="van de Vondervoort P.J."/>
            <person name="de Vries R.P."/>
            <person name="Walton J."/>
            <person name="Xiang X."/>
            <person name="Xiong Y."/>
            <person name="Zeng A.P."/>
            <person name="Brandt B.W."/>
            <person name="Cornell M.J."/>
            <person name="van den Hondel C.A."/>
            <person name="Visser J."/>
            <person name="Oliver S.G."/>
            <person name="Turner G."/>
        </authorList>
    </citation>
    <scope>GENOME REANNOTATION</scope>
    <source>
        <strain evidence="8">FGSC A4 / ATCC 38163 / CBS 112.46 / NRRL 194 / M139</strain>
    </source>
</reference>
<dbReference type="HOGENOM" id="CLU_024648_4_2_1"/>
<dbReference type="FunFam" id="3.50.50.60:FF:000606">
    <property type="entry name" value="O-methyltransferase"/>
    <property type="match status" value="1"/>
</dbReference>
<protein>
    <recommendedName>
        <fullName evidence="6">FAD-binding domain-containing protein</fullName>
    </recommendedName>
</protein>
<evidence type="ECO:0000256" key="2">
    <source>
        <dbReference type="ARBA" id="ARBA00022630"/>
    </source>
</evidence>
<dbReference type="InterPro" id="IPR036188">
    <property type="entry name" value="FAD/NAD-bd_sf"/>
</dbReference>
<comment type="similarity">
    <text evidence="1">Belongs to the flavin-dependent halogenase family.</text>
</comment>
<evidence type="ECO:0000313" key="7">
    <source>
        <dbReference type="EMBL" id="CBF85241.1"/>
    </source>
</evidence>
<organism evidence="7 8">
    <name type="scientific">Emericella nidulans (strain FGSC A4 / ATCC 38163 / CBS 112.46 / NRRL 194 / M139)</name>
    <name type="common">Aspergillus nidulans</name>
    <dbReference type="NCBI Taxonomy" id="227321"/>
    <lineage>
        <taxon>Eukaryota</taxon>
        <taxon>Fungi</taxon>
        <taxon>Dikarya</taxon>
        <taxon>Ascomycota</taxon>
        <taxon>Pezizomycotina</taxon>
        <taxon>Eurotiomycetes</taxon>
        <taxon>Eurotiomycetidae</taxon>
        <taxon>Eurotiales</taxon>
        <taxon>Aspergillaceae</taxon>
        <taxon>Aspergillus</taxon>
        <taxon>Aspergillus subgen. Nidulantes</taxon>
    </lineage>
</organism>
<dbReference type="SUPFAM" id="SSF51905">
    <property type="entry name" value="FAD/NAD(P)-binding domain"/>
    <property type="match status" value="1"/>
</dbReference>
<evidence type="ECO:0000313" key="8">
    <source>
        <dbReference type="Proteomes" id="UP000000560"/>
    </source>
</evidence>
<dbReference type="EMBL" id="BN001307">
    <property type="protein sequence ID" value="CBF85241.1"/>
    <property type="molecule type" value="Genomic_DNA"/>
</dbReference>
<dbReference type="OMA" id="TICAVMK"/>